<accession>A0ABU1UIY5</accession>
<dbReference type="Gene3D" id="3.90.226.10">
    <property type="entry name" value="2-enoyl-CoA Hydratase, Chain A, domain 1"/>
    <property type="match status" value="2"/>
</dbReference>
<reference evidence="3 4" key="1">
    <citation type="submission" date="2023-07" db="EMBL/GenBank/DDBJ databases">
        <title>Sorghum-associated microbial communities from plants grown in Nebraska, USA.</title>
        <authorList>
            <person name="Schachtman D."/>
        </authorList>
    </citation>
    <scope>NUCLEOTIDE SEQUENCE [LARGE SCALE GENOMIC DNA]</scope>
    <source>
        <strain evidence="3 4">BE167</strain>
    </source>
</reference>
<sequence>MTEATIAAPAPAPEVDVPAITVHEQLTEKLAAARLGGSEKNRNKIIASGKLLVRQRLAILFDDENYIEDGLLARFEDGLPGDAVVIAFGRVDGREVCVIANDYSVKAGTWGNRTFEKITHAQQKADAAGVPIVYLFDSAGARIDEQFESFAGRHAWGNIFYNQVQISGRVPQVCALFGPSPAGSAYVPALCDMTIMVRGHATAYLGSPRLAEMVTGEKVTLEEMGGAEMHCTVSGLGDVLVENDEEALNAIRVWLSFLPANWETPAPMAPAIEPRPGRTLEEIVPLREAEVFDMEEFVESLVDEGSWFPYKELFAPEMLTGFARINGRSVGLVGNQPTHMGGSIFPNSSDKAARFIWICNAYNIPIVFLVDIAGYMIGSQVEREGIIRHGAKMIFAVSECRVPRITVLVRKAYGGGYLAMSGAPMNPDAVIALPTARP</sequence>
<dbReference type="SUPFAM" id="SSF52096">
    <property type="entry name" value="ClpP/crotonase"/>
    <property type="match status" value="2"/>
</dbReference>
<dbReference type="InterPro" id="IPR029045">
    <property type="entry name" value="ClpP/crotonase-like_dom_sf"/>
</dbReference>
<dbReference type="PANTHER" id="PTHR22855:SF13">
    <property type="entry name" value="METHYLCROTONOYL-COA CARBOXYLASE BETA CHAIN, MITOCHONDRIAL"/>
    <property type="match status" value="1"/>
</dbReference>
<dbReference type="PROSITE" id="PS50980">
    <property type="entry name" value="COA_CT_NTER"/>
    <property type="match status" value="1"/>
</dbReference>
<protein>
    <submittedName>
        <fullName evidence="3">Acetyl-CoA carboxylase carboxyltransferase component</fullName>
    </submittedName>
</protein>
<dbReference type="EMBL" id="JAVDVQ010000065">
    <property type="protein sequence ID" value="MDR7085158.1"/>
    <property type="molecule type" value="Genomic_DNA"/>
</dbReference>
<evidence type="ECO:0000313" key="3">
    <source>
        <dbReference type="EMBL" id="MDR7085158.1"/>
    </source>
</evidence>
<feature type="domain" description="CoA carboxyltransferase C-terminal" evidence="2">
    <location>
        <begin position="275"/>
        <end position="438"/>
    </location>
</feature>
<gene>
    <name evidence="3" type="ORF">J2X01_004480</name>
</gene>
<dbReference type="InterPro" id="IPR011762">
    <property type="entry name" value="COA_CT_N"/>
</dbReference>
<keyword evidence="4" id="KW-1185">Reference proteome</keyword>
<name>A0ABU1UIY5_9MICC</name>
<evidence type="ECO:0000313" key="4">
    <source>
        <dbReference type="Proteomes" id="UP001252243"/>
    </source>
</evidence>
<dbReference type="InterPro" id="IPR045190">
    <property type="entry name" value="MCCB/AccD1-like"/>
</dbReference>
<comment type="caution">
    <text evidence="3">The sequence shown here is derived from an EMBL/GenBank/DDBJ whole genome shotgun (WGS) entry which is preliminary data.</text>
</comment>
<proteinExistence type="predicted"/>
<dbReference type="RefSeq" id="WP_310062679.1">
    <property type="nucleotide sequence ID" value="NZ_JAVDVQ010000065.1"/>
</dbReference>
<evidence type="ECO:0000259" key="1">
    <source>
        <dbReference type="PROSITE" id="PS50980"/>
    </source>
</evidence>
<dbReference type="InterPro" id="IPR034733">
    <property type="entry name" value="AcCoA_carboxyl_beta"/>
</dbReference>
<dbReference type="PROSITE" id="PS50989">
    <property type="entry name" value="COA_CT_CTER"/>
    <property type="match status" value="1"/>
</dbReference>
<feature type="non-terminal residue" evidence="3">
    <location>
        <position position="438"/>
    </location>
</feature>
<evidence type="ECO:0000259" key="2">
    <source>
        <dbReference type="PROSITE" id="PS50989"/>
    </source>
</evidence>
<organism evidence="3 4">
    <name type="scientific">Arthrobacter ginsengisoli</name>
    <dbReference type="NCBI Taxonomy" id="1356565"/>
    <lineage>
        <taxon>Bacteria</taxon>
        <taxon>Bacillati</taxon>
        <taxon>Actinomycetota</taxon>
        <taxon>Actinomycetes</taxon>
        <taxon>Micrococcales</taxon>
        <taxon>Micrococcaceae</taxon>
        <taxon>Arthrobacter</taxon>
    </lineage>
</organism>
<dbReference type="PANTHER" id="PTHR22855">
    <property type="entry name" value="ACETYL, PROPIONYL, PYRUVATE, AND GLUTACONYL CARBOXYLASE-RELATED"/>
    <property type="match status" value="1"/>
</dbReference>
<feature type="domain" description="CoA carboxyltransferase N-terminal" evidence="1">
    <location>
        <begin position="19"/>
        <end position="270"/>
    </location>
</feature>
<dbReference type="Proteomes" id="UP001252243">
    <property type="component" value="Unassembled WGS sequence"/>
</dbReference>
<dbReference type="InterPro" id="IPR011763">
    <property type="entry name" value="COA_CT_C"/>
</dbReference>
<dbReference type="Pfam" id="PF01039">
    <property type="entry name" value="Carboxyl_trans"/>
    <property type="match status" value="1"/>
</dbReference>